<dbReference type="Proteomes" id="UP000751190">
    <property type="component" value="Unassembled WGS sequence"/>
</dbReference>
<dbReference type="AlphaFoldDB" id="A0A8J6CB52"/>
<sequence>MDGAQLARALATLARVYGLRDAQVLNVYLVGSRLWGTQRPSFDYDLVVVVADSDSTLGGDASTGAHGHAGAFDVQVLSREGFAERVRAQELAALICCYLPPEHVWRERARVSHVLSRGMLARACLTSSDKSWARARKDCEARGQIERARKGVVHALRQRALALQLLEAGGVRDFAMAGLLGPLTVELARGAHEPRALDAPQGGGTGAGEAVGSVRDGQLFSSWEAGLPGQAFRRMGAALMLTSLQSPAGQ</sequence>
<gene>
    <name evidence="1" type="ORF">KFE25_004851</name>
</gene>
<protein>
    <recommendedName>
        <fullName evidence="3">Polymerase nucleotidyl transferase domain-containing protein</fullName>
    </recommendedName>
</protein>
<dbReference type="SUPFAM" id="SSF81301">
    <property type="entry name" value="Nucleotidyltransferase"/>
    <property type="match status" value="1"/>
</dbReference>
<organism evidence="1 2">
    <name type="scientific">Diacronema lutheri</name>
    <name type="common">Unicellular marine alga</name>
    <name type="synonym">Monochrysis lutheri</name>
    <dbReference type="NCBI Taxonomy" id="2081491"/>
    <lineage>
        <taxon>Eukaryota</taxon>
        <taxon>Haptista</taxon>
        <taxon>Haptophyta</taxon>
        <taxon>Pavlovophyceae</taxon>
        <taxon>Pavlovales</taxon>
        <taxon>Pavlovaceae</taxon>
        <taxon>Diacronema</taxon>
    </lineage>
</organism>
<dbReference type="InterPro" id="IPR043519">
    <property type="entry name" value="NT_sf"/>
</dbReference>
<evidence type="ECO:0008006" key="3">
    <source>
        <dbReference type="Google" id="ProtNLM"/>
    </source>
</evidence>
<dbReference type="CDD" id="cd05403">
    <property type="entry name" value="NT_KNTase_like"/>
    <property type="match status" value="1"/>
</dbReference>
<dbReference type="EMBL" id="JAGTXO010000016">
    <property type="protein sequence ID" value="KAG8463340.1"/>
    <property type="molecule type" value="Genomic_DNA"/>
</dbReference>
<evidence type="ECO:0000313" key="2">
    <source>
        <dbReference type="Proteomes" id="UP000751190"/>
    </source>
</evidence>
<accession>A0A8J6CB52</accession>
<dbReference type="OrthoDB" id="10060201at2759"/>
<evidence type="ECO:0000313" key="1">
    <source>
        <dbReference type="EMBL" id="KAG8463340.1"/>
    </source>
</evidence>
<reference evidence="1" key="1">
    <citation type="submission" date="2021-05" db="EMBL/GenBank/DDBJ databases">
        <title>The genome of the haptophyte Pavlova lutheri (Diacronema luteri, Pavlovales) - a model for lipid biosynthesis in eukaryotic algae.</title>
        <authorList>
            <person name="Hulatt C.J."/>
            <person name="Posewitz M.C."/>
        </authorList>
    </citation>
    <scope>NUCLEOTIDE SEQUENCE</scope>
    <source>
        <strain evidence="1">NIVA-4/92</strain>
    </source>
</reference>
<proteinExistence type="predicted"/>
<name>A0A8J6CB52_DIALT</name>
<keyword evidence="2" id="KW-1185">Reference proteome</keyword>
<comment type="caution">
    <text evidence="1">The sequence shown here is derived from an EMBL/GenBank/DDBJ whole genome shotgun (WGS) entry which is preliminary data.</text>
</comment>